<proteinExistence type="predicted"/>
<reference evidence="1" key="1">
    <citation type="journal article" date="2021" name="PeerJ">
        <title>Extensive microbial diversity within the chicken gut microbiome revealed by metagenomics and culture.</title>
        <authorList>
            <person name="Gilroy R."/>
            <person name="Ravi A."/>
            <person name="Getino M."/>
            <person name="Pursley I."/>
            <person name="Horton D.L."/>
            <person name="Alikhan N.F."/>
            <person name="Baker D."/>
            <person name="Gharbi K."/>
            <person name="Hall N."/>
            <person name="Watson M."/>
            <person name="Adriaenssens E.M."/>
            <person name="Foster-Nyarko E."/>
            <person name="Jarju S."/>
            <person name="Secka A."/>
            <person name="Antonio M."/>
            <person name="Oren A."/>
            <person name="Chaudhuri R.R."/>
            <person name="La Ragione R."/>
            <person name="Hildebrand F."/>
            <person name="Pallen M.J."/>
        </authorList>
    </citation>
    <scope>NUCLEOTIDE SEQUENCE</scope>
    <source>
        <strain evidence="1">CHK165-8395</strain>
    </source>
</reference>
<dbReference type="GO" id="GO:0004519">
    <property type="term" value="F:endonuclease activity"/>
    <property type="evidence" value="ECO:0007669"/>
    <property type="project" value="UniProtKB-KW"/>
</dbReference>
<dbReference type="Proteomes" id="UP000718012">
    <property type="component" value="Unassembled WGS sequence"/>
</dbReference>
<comment type="caution">
    <text evidence="1">The sequence shown here is derived from an EMBL/GenBank/DDBJ whole genome shotgun (WGS) entry which is preliminary data.</text>
</comment>
<dbReference type="AlphaFoldDB" id="A0A921FCH2"/>
<dbReference type="Pfam" id="PF09566">
    <property type="entry name" value="RE_SacI"/>
    <property type="match status" value="1"/>
</dbReference>
<evidence type="ECO:0000313" key="1">
    <source>
        <dbReference type="EMBL" id="HJF07221.1"/>
    </source>
</evidence>
<dbReference type="EMBL" id="DYXD01000071">
    <property type="protein sequence ID" value="HJF07221.1"/>
    <property type="molecule type" value="Genomic_DNA"/>
</dbReference>
<keyword evidence="1" id="KW-0255">Endonuclease</keyword>
<name>A0A921FCH2_9BACT</name>
<keyword evidence="1" id="KW-0540">Nuclease</keyword>
<organism evidence="1 2">
    <name type="scientific">Phocaeicola coprocola</name>
    <dbReference type="NCBI Taxonomy" id="310298"/>
    <lineage>
        <taxon>Bacteria</taxon>
        <taxon>Pseudomonadati</taxon>
        <taxon>Bacteroidota</taxon>
        <taxon>Bacteroidia</taxon>
        <taxon>Bacteroidales</taxon>
        <taxon>Bacteroidaceae</taxon>
        <taxon>Phocaeicola</taxon>
    </lineage>
</organism>
<accession>A0A921FCH2</accession>
<dbReference type="GO" id="GO:0016787">
    <property type="term" value="F:hydrolase activity"/>
    <property type="evidence" value="ECO:0007669"/>
    <property type="project" value="UniProtKB-KW"/>
</dbReference>
<dbReference type="EC" id="3.1.21.-" evidence="1"/>
<dbReference type="InterPro" id="IPR019066">
    <property type="entry name" value="Restrct_endonuc_II_SacI"/>
</dbReference>
<sequence>MALDVNQLHAGRVLRESYERVKRYPQTSCPIAAAVDVTMAGKGCLTYQYILLTALVAKLVNSQVDMLSLQVDDTSPGAYAPRTLCKEVIYPFQKQILFNALDGNNSDPLVNKPARYLRLSKSNAARGDGKTVLHTLCDALPTLTTVESVQNTLDYMMSKLLVIANENRERKDTIGSSVQNTNLKELYAFLSDLLDQGFGGAALVLATYALFLIQFPRTDGYKLIPHPVNQSGASSRQKSDLDIELNGVPFLGVELKDKAFTADDVSRAADTALASGLNGLLFVSGRHTGISSVPTYFSEVRKRYANRGFTIGVIEIDELMDFVLVSHPNNIDVSQILSSVYDCVFDIGGTAETQTWVYSKLSSLG</sequence>
<protein>
    <submittedName>
        <fullName evidence="1">Restriction endonuclease, SacI family</fullName>
        <ecNumber evidence="1">3.1.21.-</ecNumber>
    </submittedName>
</protein>
<reference evidence="1" key="2">
    <citation type="submission" date="2021-09" db="EMBL/GenBank/DDBJ databases">
        <authorList>
            <person name="Gilroy R."/>
        </authorList>
    </citation>
    <scope>NUCLEOTIDE SEQUENCE</scope>
    <source>
        <strain evidence="1">CHK165-8395</strain>
    </source>
</reference>
<keyword evidence="1" id="KW-0378">Hydrolase</keyword>
<evidence type="ECO:0000313" key="2">
    <source>
        <dbReference type="Proteomes" id="UP000718012"/>
    </source>
</evidence>
<gene>
    <name evidence="1" type="ORF">K8U81_03375</name>
</gene>